<protein>
    <submittedName>
        <fullName evidence="3">Nitroreductase</fullName>
    </submittedName>
</protein>
<proteinExistence type="predicted"/>
<feature type="domain" description="Nitroreductase" evidence="2">
    <location>
        <begin position="28"/>
        <end position="174"/>
    </location>
</feature>
<dbReference type="EMBL" id="CP044232">
    <property type="protein sequence ID" value="QEW03825.1"/>
    <property type="molecule type" value="Genomic_DNA"/>
</dbReference>
<sequence>MTVPEPSSPTADAAAGSPERGRPALEAVRARRSWSRVTDEAPARSELETLVSAAGRVADHSSLRPWRLIELRGADRERLGRAIHKALGQDGSSTKPLRAPLLLAIVVSYRKSDKVPHWEQEAVAAGVAHTLSLLLDEAGWGVIWRTGHYTRSKAVAKAHGLGKDEALLGWLYVGGKPETERGGARKGVDAAAHLSRMPDKRGRGSKKGGGDGATDGSTAL</sequence>
<accession>A0A5J6L5Z0</accession>
<keyword evidence="4" id="KW-1185">Reference proteome</keyword>
<evidence type="ECO:0000256" key="1">
    <source>
        <dbReference type="SAM" id="MobiDB-lite"/>
    </source>
</evidence>
<feature type="compositionally biased region" description="Basic and acidic residues" evidence="1">
    <location>
        <begin position="179"/>
        <end position="188"/>
    </location>
</feature>
<gene>
    <name evidence="3" type="ORF">F6J85_12485</name>
</gene>
<evidence type="ECO:0000259" key="2">
    <source>
        <dbReference type="Pfam" id="PF00881"/>
    </source>
</evidence>
<dbReference type="RefSeq" id="WP_150925424.1">
    <property type="nucleotide sequence ID" value="NZ_CP044232.1"/>
</dbReference>
<name>A0A5J6L5Z0_9MICO</name>
<dbReference type="InterPro" id="IPR029479">
    <property type="entry name" value="Nitroreductase"/>
</dbReference>
<dbReference type="SUPFAM" id="SSF55469">
    <property type="entry name" value="FMN-dependent nitroreductase-like"/>
    <property type="match status" value="1"/>
</dbReference>
<feature type="region of interest" description="Disordered" evidence="1">
    <location>
        <begin position="179"/>
        <end position="220"/>
    </location>
</feature>
<reference evidence="4" key="1">
    <citation type="submission" date="2019-09" db="EMBL/GenBank/DDBJ databases">
        <title>Mumia zhuanghuii sp. nov. isolated from the intestinal contents of plateau pika (Ochotona curzoniae) in the Qinghai-Tibet plateau of China.</title>
        <authorList>
            <person name="Tian Z."/>
        </authorList>
    </citation>
    <scope>NUCLEOTIDE SEQUENCE [LARGE SCALE GENOMIC DNA]</scope>
    <source>
        <strain evidence="4">L-031</strain>
    </source>
</reference>
<dbReference type="Pfam" id="PF00881">
    <property type="entry name" value="Nitroreductase"/>
    <property type="match status" value="1"/>
</dbReference>
<dbReference type="GO" id="GO:0016491">
    <property type="term" value="F:oxidoreductase activity"/>
    <property type="evidence" value="ECO:0007669"/>
    <property type="project" value="InterPro"/>
</dbReference>
<dbReference type="InterPro" id="IPR000415">
    <property type="entry name" value="Nitroreductase-like"/>
</dbReference>
<dbReference type="Gene3D" id="3.40.109.10">
    <property type="entry name" value="NADH Oxidase"/>
    <property type="match status" value="1"/>
</dbReference>
<dbReference type="AlphaFoldDB" id="A0A5J6L5Z0"/>
<organism evidence="3 4">
    <name type="scientific">Microbacterium lushaniae</name>
    <dbReference type="NCBI Taxonomy" id="2614639"/>
    <lineage>
        <taxon>Bacteria</taxon>
        <taxon>Bacillati</taxon>
        <taxon>Actinomycetota</taxon>
        <taxon>Actinomycetes</taxon>
        <taxon>Micrococcales</taxon>
        <taxon>Microbacteriaceae</taxon>
        <taxon>Microbacterium</taxon>
    </lineage>
</organism>
<evidence type="ECO:0000313" key="3">
    <source>
        <dbReference type="EMBL" id="QEW03825.1"/>
    </source>
</evidence>
<dbReference type="PANTHER" id="PTHR43821:SF1">
    <property type="entry name" value="NAD(P)H NITROREDUCTASE YDJA-RELATED"/>
    <property type="match status" value="1"/>
</dbReference>
<dbReference type="InterPro" id="IPR052530">
    <property type="entry name" value="NAD(P)H_nitroreductase"/>
</dbReference>
<dbReference type="Proteomes" id="UP000325516">
    <property type="component" value="Chromosome"/>
</dbReference>
<evidence type="ECO:0000313" key="4">
    <source>
        <dbReference type="Proteomes" id="UP000325516"/>
    </source>
</evidence>
<dbReference type="KEGG" id="mlz:F6J85_12485"/>
<dbReference type="PANTHER" id="PTHR43821">
    <property type="entry name" value="NAD(P)H NITROREDUCTASE YDJA-RELATED"/>
    <property type="match status" value="1"/>
</dbReference>
<feature type="region of interest" description="Disordered" evidence="1">
    <location>
        <begin position="1"/>
        <end position="35"/>
    </location>
</feature>